<protein>
    <submittedName>
        <fullName evidence="1">Uncharacterized protein</fullName>
    </submittedName>
</protein>
<dbReference type="EMBL" id="CAHIKZ030003087">
    <property type="protein sequence ID" value="CAE1295985.1"/>
    <property type="molecule type" value="Genomic_DNA"/>
</dbReference>
<evidence type="ECO:0000313" key="2">
    <source>
        <dbReference type="Proteomes" id="UP000597762"/>
    </source>
</evidence>
<name>A0A812DF68_ACAPH</name>
<accession>A0A812DF68</accession>
<dbReference type="AlphaFoldDB" id="A0A812DF68"/>
<keyword evidence="2" id="KW-1185">Reference proteome</keyword>
<gene>
    <name evidence="1" type="ORF">SPHA_51220</name>
</gene>
<organism evidence="1 2">
    <name type="scientific">Acanthosepion pharaonis</name>
    <name type="common">Pharaoh cuttlefish</name>
    <name type="synonym">Sepia pharaonis</name>
    <dbReference type="NCBI Taxonomy" id="158019"/>
    <lineage>
        <taxon>Eukaryota</taxon>
        <taxon>Metazoa</taxon>
        <taxon>Spiralia</taxon>
        <taxon>Lophotrochozoa</taxon>
        <taxon>Mollusca</taxon>
        <taxon>Cephalopoda</taxon>
        <taxon>Coleoidea</taxon>
        <taxon>Decapodiformes</taxon>
        <taxon>Sepiida</taxon>
        <taxon>Sepiina</taxon>
        <taxon>Sepiidae</taxon>
        <taxon>Acanthosepion</taxon>
    </lineage>
</organism>
<comment type="caution">
    <text evidence="1">The sequence shown here is derived from an EMBL/GenBank/DDBJ whole genome shotgun (WGS) entry which is preliminary data.</text>
</comment>
<sequence>MLKINAENPGSEPSFEEYVSVMLQNVLLEPSDEASVFRNEYKQFGSFGLAGKGTDEKIIKAVEEWFENLVQDTDVLAATKINIEDYGNIVAATDAAIENFETIFLKQEEVQRGIVDVGVLRYPDLDNPFFKLFRIKLAAYRRSFRVLMVQKDESGIKGSYEAMKFVPRKSIMDELRSEIIEKAAREAEKMFD</sequence>
<dbReference type="Proteomes" id="UP000597762">
    <property type="component" value="Unassembled WGS sequence"/>
</dbReference>
<proteinExistence type="predicted"/>
<reference evidence="1" key="1">
    <citation type="submission" date="2021-01" db="EMBL/GenBank/DDBJ databases">
        <authorList>
            <person name="Li R."/>
            <person name="Bekaert M."/>
        </authorList>
    </citation>
    <scope>NUCLEOTIDE SEQUENCE</scope>
    <source>
        <strain evidence="1">Farmed</strain>
    </source>
</reference>
<evidence type="ECO:0000313" key="1">
    <source>
        <dbReference type="EMBL" id="CAE1295985.1"/>
    </source>
</evidence>
<dbReference type="OrthoDB" id="2735833at2759"/>